<organism evidence="1 2">
    <name type="scientific">Botryosphaeria dothidea</name>
    <dbReference type="NCBI Taxonomy" id="55169"/>
    <lineage>
        <taxon>Eukaryota</taxon>
        <taxon>Fungi</taxon>
        <taxon>Dikarya</taxon>
        <taxon>Ascomycota</taxon>
        <taxon>Pezizomycotina</taxon>
        <taxon>Dothideomycetes</taxon>
        <taxon>Dothideomycetes incertae sedis</taxon>
        <taxon>Botryosphaeriales</taxon>
        <taxon>Botryosphaeriaceae</taxon>
        <taxon>Botryosphaeria</taxon>
    </lineage>
</organism>
<proteinExistence type="predicted"/>
<dbReference type="Pfam" id="PF04299">
    <property type="entry name" value="FMN_bind_2"/>
    <property type="match status" value="1"/>
</dbReference>
<accession>A0A8H4JAK1</accession>
<dbReference type="Proteomes" id="UP000572817">
    <property type="component" value="Unassembled WGS sequence"/>
</dbReference>
<evidence type="ECO:0000313" key="1">
    <source>
        <dbReference type="EMBL" id="KAF4314043.1"/>
    </source>
</evidence>
<dbReference type="InterPro" id="IPR012349">
    <property type="entry name" value="Split_barrel_FMN-bd"/>
</dbReference>
<comment type="caution">
    <text evidence="1">The sequence shown here is derived from an EMBL/GenBank/DDBJ whole genome shotgun (WGS) entry which is preliminary data.</text>
</comment>
<gene>
    <name evidence="1" type="ORF">GTA08_BOTSDO01094</name>
</gene>
<name>A0A8H4JAK1_9PEZI</name>
<dbReference type="InterPro" id="IPR007396">
    <property type="entry name" value="TR_PAI2-type"/>
</dbReference>
<evidence type="ECO:0000313" key="2">
    <source>
        <dbReference type="Proteomes" id="UP000572817"/>
    </source>
</evidence>
<dbReference type="SUPFAM" id="SSF50475">
    <property type="entry name" value="FMN-binding split barrel"/>
    <property type="match status" value="1"/>
</dbReference>
<dbReference type="EMBL" id="WWBZ02000001">
    <property type="protein sequence ID" value="KAF4314043.1"/>
    <property type="molecule type" value="Genomic_DNA"/>
</dbReference>
<dbReference type="PANTHER" id="PTHR35802">
    <property type="entry name" value="PROTEASE SYNTHASE AND SPORULATION PROTEIN PAI 2"/>
    <property type="match status" value="1"/>
</dbReference>
<protein>
    <submittedName>
        <fullName evidence="1">Transcriptional protein</fullName>
    </submittedName>
</protein>
<dbReference type="PIRSF" id="PIRSF010372">
    <property type="entry name" value="PaiB"/>
    <property type="match status" value="1"/>
</dbReference>
<sequence>MYLPSDHADYDVPTLHHFIKDNPLGIIITSLPSPNFPAIQLSHVPWVLDIPTDDADPRLGRLRGHMAKMNPHSKALIEATSTPDGPSNGPLAEDVVIVFNGPVHHYVTPKFYVDTKPSTGKVVPTWDYTAVQAYGRARVYCNSHDPETGAFLQRQVTALSDMAETDIMGYTGGERLPPWGVGDAPERFIELLKKNIIGVEIEITRLEGRFKMSQEMGAADRAGVIKGFRALNSEVGSRMAETVKQREPLAKA</sequence>
<dbReference type="Gene3D" id="2.30.110.10">
    <property type="entry name" value="Electron Transport, Fmn-binding Protein, Chain A"/>
    <property type="match status" value="1"/>
</dbReference>
<dbReference type="OrthoDB" id="2101473at2759"/>
<dbReference type="PANTHER" id="PTHR35802:SF1">
    <property type="entry name" value="PROTEASE SYNTHASE AND SPORULATION PROTEIN PAI 2"/>
    <property type="match status" value="1"/>
</dbReference>
<dbReference type="AlphaFoldDB" id="A0A8H4JAK1"/>
<keyword evidence="2" id="KW-1185">Reference proteome</keyword>
<reference evidence="1" key="1">
    <citation type="submission" date="2020-04" db="EMBL/GenBank/DDBJ databases">
        <title>Genome Assembly and Annotation of Botryosphaeria dothidea sdau 11-99, a Latent Pathogen of Apple Fruit Ring Rot in China.</title>
        <authorList>
            <person name="Yu C."/>
            <person name="Diao Y."/>
            <person name="Lu Q."/>
            <person name="Zhao J."/>
            <person name="Cui S."/>
            <person name="Peng C."/>
            <person name="He B."/>
            <person name="Liu H."/>
        </authorList>
    </citation>
    <scope>NUCLEOTIDE SEQUENCE [LARGE SCALE GENOMIC DNA]</scope>
    <source>
        <strain evidence="1">Sdau11-99</strain>
    </source>
</reference>